<keyword evidence="3" id="KW-1185">Reference proteome</keyword>
<comment type="caution">
    <text evidence="2">The sequence shown here is derived from an EMBL/GenBank/DDBJ whole genome shotgun (WGS) entry which is preliminary data.</text>
</comment>
<protein>
    <submittedName>
        <fullName evidence="2">Cupin domain-containing protein</fullName>
    </submittedName>
</protein>
<feature type="domain" description="Cupin type-2" evidence="1">
    <location>
        <begin position="45"/>
        <end position="100"/>
    </location>
</feature>
<reference evidence="2" key="1">
    <citation type="submission" date="2021-04" db="EMBL/GenBank/DDBJ databases">
        <authorList>
            <person name="Pira H."/>
            <person name="Risdian C."/>
            <person name="Wink J."/>
        </authorList>
    </citation>
    <scope>NUCLEOTIDE SEQUENCE</scope>
    <source>
        <strain evidence="2">WH158</strain>
    </source>
</reference>
<dbReference type="RefSeq" id="WP_218405714.1">
    <property type="nucleotide sequence ID" value="NZ_JAGSPC010000004.1"/>
</dbReference>
<accession>A0A9X1F550</accession>
<dbReference type="Proteomes" id="UP001138681">
    <property type="component" value="Unassembled WGS sequence"/>
</dbReference>
<dbReference type="PANTHER" id="PTHR40112:SF1">
    <property type="entry name" value="H2HPP ISOMERASE"/>
    <property type="match status" value="1"/>
</dbReference>
<proteinExistence type="predicted"/>
<dbReference type="AlphaFoldDB" id="A0A9X1F550"/>
<evidence type="ECO:0000313" key="2">
    <source>
        <dbReference type="EMBL" id="MBV7260327.1"/>
    </source>
</evidence>
<sequence length="120" mass="12981">MATLVSTSSPAFVVADKTPREELGGGISRQILGYGPEIMIVRVWFERGSVGDVHSHPHSQSTYVESGQFEVFIDGEKKVLGAGDSFYIAPHLDHGAVCLEKGVLLDTFSPAREDFLSEGN</sequence>
<gene>
    <name evidence="2" type="ORF">KCG46_12170</name>
</gene>
<dbReference type="EMBL" id="JAGSPC010000004">
    <property type="protein sequence ID" value="MBV7260327.1"/>
    <property type="molecule type" value="Genomic_DNA"/>
</dbReference>
<organism evidence="2 3">
    <name type="scientific">Erythrobacter crassostreae</name>
    <dbReference type="NCBI Taxonomy" id="2828328"/>
    <lineage>
        <taxon>Bacteria</taxon>
        <taxon>Pseudomonadati</taxon>
        <taxon>Pseudomonadota</taxon>
        <taxon>Alphaproteobacteria</taxon>
        <taxon>Sphingomonadales</taxon>
        <taxon>Erythrobacteraceae</taxon>
        <taxon>Erythrobacter/Porphyrobacter group</taxon>
        <taxon>Erythrobacter</taxon>
    </lineage>
</organism>
<evidence type="ECO:0000313" key="3">
    <source>
        <dbReference type="Proteomes" id="UP001138681"/>
    </source>
</evidence>
<name>A0A9X1F550_9SPHN</name>
<evidence type="ECO:0000259" key="1">
    <source>
        <dbReference type="Pfam" id="PF07883"/>
    </source>
</evidence>
<dbReference type="InterPro" id="IPR052535">
    <property type="entry name" value="Bacilysin_H2HPP_isomerase"/>
</dbReference>
<dbReference type="InterPro" id="IPR025499">
    <property type="entry name" value="KdgF"/>
</dbReference>
<dbReference type="CDD" id="cd02238">
    <property type="entry name" value="cupin_KdgF"/>
    <property type="match status" value="1"/>
</dbReference>
<dbReference type="PIRSF" id="PIRSF029883">
    <property type="entry name" value="KdgF"/>
    <property type="match status" value="1"/>
</dbReference>
<dbReference type="InterPro" id="IPR013096">
    <property type="entry name" value="Cupin_2"/>
</dbReference>
<dbReference type="PANTHER" id="PTHR40112">
    <property type="entry name" value="H2HPP ISOMERASE"/>
    <property type="match status" value="1"/>
</dbReference>
<dbReference type="Pfam" id="PF07883">
    <property type="entry name" value="Cupin_2"/>
    <property type="match status" value="1"/>
</dbReference>